<evidence type="ECO:0000313" key="1">
    <source>
        <dbReference type="EMBL" id="AFH14447.1"/>
    </source>
</evidence>
<accession>H9YAJ5</accession>
<reference evidence="1 2" key="1">
    <citation type="journal article" date="2013" name="Arch. Virol.">
        <title>The genome of VP3, a T7-like phage used for the typing of Vibrio cholerae.</title>
        <authorList>
            <person name="Li W."/>
            <person name="Zhang J."/>
            <person name="Chen Z."/>
            <person name="Zhang Q."/>
            <person name="Zhang L."/>
            <person name="Du P."/>
            <person name="Chen C."/>
            <person name="Kan B."/>
        </authorList>
    </citation>
    <scope>NUCLEOTIDE SEQUENCE [LARGE SCALE GENOMIC DNA]</scope>
</reference>
<name>H9YAJ5_9CAUD</name>
<evidence type="ECO:0000313" key="2">
    <source>
        <dbReference type="Proteomes" id="UP000007396"/>
    </source>
</evidence>
<sequence length="38" mass="4129">MMLRPATAESNQTARVQSITFGSVNPITTFEIVTTPFA</sequence>
<dbReference type="EMBL" id="JQ780163">
    <property type="protein sequence ID" value="AFH14447.1"/>
    <property type="molecule type" value="Genomic_DNA"/>
</dbReference>
<dbReference type="Proteomes" id="UP000007396">
    <property type="component" value="Genome"/>
</dbReference>
<protein>
    <submittedName>
        <fullName evidence="1">Uncharacterized protein</fullName>
    </submittedName>
</protein>
<organism evidence="1 2">
    <name type="scientific">Vibrio phage VP3</name>
    <dbReference type="NCBI Taxonomy" id="588068"/>
    <lineage>
        <taxon>Viruses</taxon>
        <taxon>Duplodnaviria</taxon>
        <taxon>Heunggongvirae</taxon>
        <taxon>Uroviricota</taxon>
        <taxon>Caudoviricetes</taxon>
        <taxon>Autographivirales</taxon>
        <taxon>Autotranscriptaviridae</taxon>
        <taxon>Studiervirinae</taxon>
        <taxon>Chatterjeevirus</taxon>
        <taxon>Chatterjeevirus VP4</taxon>
    </lineage>
</organism>
<gene>
    <name evidence="1" type="ORF">VP3_0047</name>
</gene>
<proteinExistence type="predicted"/>